<evidence type="ECO:0000256" key="9">
    <source>
        <dbReference type="SAM" id="MobiDB-lite"/>
    </source>
</evidence>
<feature type="compositionally biased region" description="Pro residues" evidence="9">
    <location>
        <begin position="3403"/>
        <end position="3415"/>
    </location>
</feature>
<comment type="similarity">
    <text evidence="2">Belongs to the protein kinase superfamily. CAMK Ser/Thr protein kinase family.</text>
</comment>
<dbReference type="InterPro" id="IPR036116">
    <property type="entry name" value="FN3_sf"/>
</dbReference>
<feature type="compositionally biased region" description="Basic and acidic residues" evidence="9">
    <location>
        <begin position="1243"/>
        <end position="1302"/>
    </location>
</feature>
<feature type="compositionally biased region" description="Basic and acidic residues" evidence="9">
    <location>
        <begin position="1309"/>
        <end position="1363"/>
    </location>
</feature>
<dbReference type="SMART" id="SM00409">
    <property type="entry name" value="IG"/>
    <property type="match status" value="17"/>
</dbReference>
<keyword evidence="3" id="KW-0728">SH3 domain</keyword>
<dbReference type="PROSITE" id="PS50853">
    <property type="entry name" value="FN3"/>
    <property type="match status" value="2"/>
</dbReference>
<evidence type="ECO:0000313" key="13">
    <source>
        <dbReference type="EMBL" id="EGT53062.1"/>
    </source>
</evidence>
<feature type="compositionally biased region" description="Basic and acidic residues" evidence="9">
    <location>
        <begin position="1166"/>
        <end position="1231"/>
    </location>
</feature>
<feature type="domain" description="Ig-like" evidence="11">
    <location>
        <begin position="875"/>
        <end position="962"/>
    </location>
</feature>
<feature type="region of interest" description="Disordered" evidence="9">
    <location>
        <begin position="979"/>
        <end position="1583"/>
    </location>
</feature>
<feature type="compositionally biased region" description="Polar residues" evidence="9">
    <location>
        <begin position="991"/>
        <end position="1000"/>
    </location>
</feature>
<dbReference type="PANTHER" id="PTHR47633">
    <property type="entry name" value="IMMUNOGLOBULIN"/>
    <property type="match status" value="1"/>
</dbReference>
<feature type="domain" description="Ig-like" evidence="11">
    <location>
        <begin position="1968"/>
        <end position="2058"/>
    </location>
</feature>
<dbReference type="SMART" id="SM00060">
    <property type="entry name" value="FN3"/>
    <property type="match status" value="2"/>
</dbReference>
<dbReference type="CDD" id="cd00063">
    <property type="entry name" value="FN3"/>
    <property type="match status" value="2"/>
</dbReference>
<dbReference type="Proteomes" id="UP000008068">
    <property type="component" value="Unassembled WGS sequence"/>
</dbReference>
<keyword evidence="14" id="KW-1185">Reference proteome</keyword>
<proteinExistence type="inferred from homology"/>
<evidence type="ECO:0000259" key="10">
    <source>
        <dbReference type="PROSITE" id="PS50011"/>
    </source>
</evidence>
<dbReference type="GO" id="GO:0019899">
    <property type="term" value="F:enzyme binding"/>
    <property type="evidence" value="ECO:0007669"/>
    <property type="project" value="UniProtKB-ARBA"/>
</dbReference>
<feature type="domain" description="Ig-like" evidence="11">
    <location>
        <begin position="2298"/>
        <end position="2387"/>
    </location>
</feature>
<keyword evidence="6" id="KW-1015">Disulfide bond</keyword>
<dbReference type="InterPro" id="IPR013783">
    <property type="entry name" value="Ig-like_fold"/>
</dbReference>
<feature type="domain" description="Ig-like" evidence="11">
    <location>
        <begin position="2880"/>
        <end position="2969"/>
    </location>
</feature>
<dbReference type="Pfam" id="PF07679">
    <property type="entry name" value="I-set"/>
    <property type="match status" value="19"/>
</dbReference>
<dbReference type="InterPro" id="IPR036179">
    <property type="entry name" value="Ig-like_dom_sf"/>
</dbReference>
<protein>
    <submittedName>
        <fullName evidence="13">Uncharacterized protein</fullName>
    </submittedName>
</protein>
<evidence type="ECO:0000256" key="8">
    <source>
        <dbReference type="ARBA" id="ARBA00023319"/>
    </source>
</evidence>
<dbReference type="InterPro" id="IPR007850">
    <property type="entry name" value="RCSD"/>
</dbReference>
<sequence>GLSAKNDAGASSFIDHVKEIADRMVQYQNYFKEFVKYSARAHGSSKSIQKALELVTTIPQRVHDLEFTNNLKQHPGDTGKLGRIIRHDAFQVWEGDEAPKLQYVFLFRNKIMFTEQDASTSPPSYTHYSSIRLDKYNVRQHSTDEDTIVLQPQEPGLPSFRIKPKDLETSEYVRKAWLKDIAEEQEKYAAERDAISMTATSEMTASSVDFDMNVSDQQSEFSEWSGSRKSSLFPGPEEGGPPRKKVKSPPVISPTGSSTSIYSGGSSSIDWTTTGTTLEMQGTRVTRTQYGFRTLQESSAKMCLKVTGYPLPDITWYKDDVQLHEDERHTFYSDEDGFFAMTIDPVQVTDTGRYTCMATNEYGQASTSAFFRVLKVEKEAAPPAFVTKLKDKECKEGDVIDFECEVEGWPEPELVWLVDDQPLRPSHDFRLQYDGQTAKLEIRDAQPDDTGVYTVKIQNEFGSIESKAELFVQADPDKNHVAPEFQATIEDVECDEGEEVRFKSVITGDPNPEITWFINGKPLSESEKVKFISEDGICILTIKDVTRHFDGMVTCQGSNRLGSASCDGRLKVRVPPAPPTFNRPLEDKTVQEKSTVVFEVDVSGWPEPTLTFTLCGKELKHGEEGVEIVGHDGFYRISIPNTSIDKHDGEIVAKAQNEHGTAESRARLTVEQEEEESRSAPTFLKDIEDQTVKTGEFAVFETTVRGNPNPEVTWFINGHKMDQGSPGVKIEAHNHDHKLTIDSAQYAGTVLCRAENAVGRFETKARLIVLAPEKQKKAPKFVEILVDKTETVDNTVVFEVRVEGEPKPTVTWYLKGEELKQSDRVEIREFDGSIKLQIKNIKIEEAGEIKAIATNSEGSDETRATLTVQKKPFAPEFDLRPKSLTVEKGSEAVFTAHAFGIPLPTYEWSINGRKVRDGQEGARVTRDESTVDGASILTIDTATYYSEVNHLTISVVAENTLGAEETGAQLTIEPKKESVIVDEKDSKKSTSEVQKTSETTQQEKEVSPEATTTITMETSLTSTKTTTMSTTEVTSTVGGVTVETKETESATTTGIIGGGGSSEGSISVSKIEVVSKTESQTDLREGTPKRRVSFAEEEIPKEVIDADRKKKKSPTPEKKEKSPEKTEDKPKSPTKKEKSPEKSSTEEVKSPTKKEKSPEKPSSPTKKTEDEVKSPVKKEKSPEKIEEKPISPTKKDKSPEKSVTEEVKSPTKKEKSPEKPKSPTKKEKSPEAKNVVEVSSETTIEKTETTFETEVTKTSEDVKSVEKTEEKPKSPTSKKDKSPEKSLTEEVKSPTKKEKSPEKPSSPTKKTEDEVKSPAKKEKSPEKTEEKPTSPIKKEKSPEKPVEEKPLSPVKKSSDESETPKSPVKTTGDKTPSSPTSKKSPPGSPKKAKSPEKVEEAVKSPTKKEKSPEKAATEEVKSPVKKEKSPEKTSEEVKSPTKKDKSPEKSSTGEVKSPTKKEKSPEKPSSPIKKEKSPEKADEKPKSPTKKDKSPEKSVTEEVKSPTKKEKSPEKLEEKSAAVSSETSVEKTKETADTTTTEVTSPTKKSPPGSPKKKKKSKSPEAEKVMFSRKPSKNKERERGMSFGKNADYFCEKWNPPAPKLTRDLKSQTVNKTDLAHFEVVVEHATECKWFLDGKEITTAQGITVSKDDQFEFRCSIDTTHFGSGVVSVVASNASGTVETKTDLKVLETPKETKKPEFTDKLRDMEVTKGDNVQMDVIALHSPEYKWYQNGNLLEDGKNGITIKNEENKSSLIIPNAQDSGKITVEASNEVGTSESSAQLTVNPPSTTPLVVDGPKSVTIKETETAEFKATITGFPAPTVKWTINEKIVEESTTVTTIKTEDVYTLKITNAKIEQTGTVKVTAQNSAGQDSKQADLKVEPNVVAQKIKWYRNGQLVRNGPRTIVETSPDGTCSLTVKESTMSDEGIYRCEAENAHGKAKTQATAHVQMALGKTEKPKMDEGKPPKFILELSDMSVSLGNVIDLECKVTGLPNPSVKWSKDGGPLIEDSRFEWSNEASKGVYQLRIKNATVHDEGTYRCVATNENGSATTKSFVRMDDGLGSGVVTASQPPRFTLKMGDVRTTEGQPLKLECKFDASPLPEMTWYKDGAIVTPSDRIQISLSPDGIATLLIPSCVYDDDGIYRVIATNPSGTAQDKGTATVKKLPRDNGARRSAERDVFDANKAPKLIEPLENIRIPEKQGFRLRCKFSGDPKPTIKWFKDGERVFPYGRLQLIESPDGVCELVVDSATRQDAGGYRCVAENTYGSARTSCDVNVIRGDRKPRDIDSSIREGKAPGFTIPLTIRRAKPGDSVTFECLPFGNPFPSIKWLKDGLELFSDDKIKMESAADGTQRLILSDVTFLSEGYFRCVATNEHGTASTKAELVIEGDRTIGSRPLPEGNGEPEECKPRIRRGLYNMSIHEGNVVEMIVCATGIPTPTVKWYKDGQEIIGDGPDGKRVIFTDERGIHHLVIVNASPEDEGDYSLESTNKLGSAKTEGSLNIIRPRHVADADDRGGMPFPPGFVRQLKNKHVFNHMPTIFDCLVVGHPAPEVEWFHNGKKIIPGGRIKIQSCGGGSHALIILDTTLEDAGEYVAVAKNSHGTASSSAVLDVTVPFLDNIKFNGEIDVTPYLTEEYGFKKLNTASLPTPPDRGPFIKEVTGHYLTLSWIPTKRAPPRYPQVTYVIEIRELPEKEWTLLDYNIPEPVCKVRNLELGKSYQFRVRAENIYGISDPSPASPPSRLMAPPQPVFDKRTNKVIPLLDPYAERALDLKYSEQYACAPWFSPGVVEKRYCAENDTLTIILNVSGFPDPDIKWKFRGWDIDTSSPTSKCKVYTYGGTETTLAITGFSKENVGQYQCFATNEYGEAQQNILVDLATRPNFIQPLVNKTFSSAQPMRLDVRVEGEPFPELKWMKEWRPIVESSRIKFVQDGPFLCSLIINDPMWRDSGIYSCVAVNDAGQATTSCTVTVEAEGDYNDVELPRRRVTIESRRVRELYEISEKDEKLAAEGAPFQVSEKATGREFLAQLRPIDDALLRHVDIHNSLDHPGVVQMHRVLRDEKLALVVFEKWWVSLLSDMRFTIDKMKNSLILVKSKVSMKVFSANSTIDGLSSLAHPGVSIAEPKGINRETCVRVFVRQLLLALKHMHDLRIAHLDLRPETILLQDDKLKLADFGQARRLLRGLITGEIKGSPEFVSPEIVRSYPLTLATDMWSTGVLTYVLLTGLSPFHGDNDNETLSNVDRCQFDTSPLGNFSYDAGDFVQKLLLEIPAHRLTVDEALEHPWINDEKLKNEPLSADTLREFKYQHKWLERRVFVQQTPSEQILEAILGPATARAQQNAPVAPEGRRPAEIYDYLRIQPKKPPPTVEYVPKPRKEHPPFIDEFGQLIEGDAFDQGTGFEGPYRHPPPIPPQPQRPNQPSHDSRRFEQPSGHPQRIPVDQYGRPIDPRYLNDPSHRPSSLDDAPFYVDKYGNPVHFDEFGRPMAPQNLEKRKLVPQDKGETPSRSKKEKTQTQMTTPILEQSNGDPQQQQSQQPQKVPIRMIRGERREIEEEIANRILSDISEEGSIAGSLASLEDFEIPKRLNFNSFQDFQVEASEPSTPTLTPEVTIRETIPKPTPSPTTPQKSPVPPQEGTIIPAKVTYPDTVLAGLPEADKKQKLQNTAKVGKTPGKLSRKKKNESAIEDVQRPEALRIDEILEDAENDPSIPVGAPLFLEGLHGADLTIDTTSASGLIKVTSPAVTLSPNPKSPRRSTPGTKSPVMLSPRQEHSMEVLIATKRGKPGFLPPGELAGEIDDEDAFMDDRKKQVKPKDHDGEDDFRDEKERLEKDKNRRAVNLDDLDRLRPGAFYKEDNDFGHPGFDIDDSPWDSHYQIGPDTYLMAARGAAFNSRVRNYREELFGVGAPTVKQGFLGVRNRDITVRERRRYTDILRESTQGLEPKSHEHSTVLLQKAPSATAIERIKSDIEKVTPCATKKNDDGTFAPIFTARLRDVYLRKNQPAIFECSVASSPSPKVTWDFQGKILESNDRIKIEQENNISRLIINNPAPYDLGEYVCSAANEYGNDKTSCRMISGETPSRPGRPEAELSSDTEIFIQWEAPEGPTYLEGITYRLEYRVAGPNDHGAPWITISEKIDDESVVVRHLSPLGIYQFRVTAQNGFGLGLPSLSSRIVQTHGKGAPKIQIDVLKSEIRLNVVSMPQKSANQLGGISEESEEDSEARTVNNDLKSNLQLQTSDPIGRFQIGGLRFKGRFSVIRDAVDSTTEGHAHCAVKIRHPSSDATSEYETLRDGQHENVQRLIAAFNFNNFMYLFSERLYEDVFSRFVFNDYYTEEQVAMTMRQVTSALHFLHFRGIAHLDVNPHNIMFQSKRSWIVKLVDFGRAQKVSSAVKPVDFDTKWASPEFHIPETAVTVQSDMWGMGVVTFCLLAGFHPFTSEYDREEEIKDNVINVKCDPNLIPVNASQECLSFATWALKKSPVRRMRTDEALSHKFLSSDPSMVRRRESIKYSASRLRKLAAMIRQPQSTRPISDELESKYGN</sequence>
<dbReference type="GO" id="GO:0045989">
    <property type="term" value="P:positive regulation of striated muscle contraction"/>
    <property type="evidence" value="ECO:0007669"/>
    <property type="project" value="UniProtKB-ARBA"/>
</dbReference>
<dbReference type="eggNOG" id="KOG0032">
    <property type="taxonomic scope" value="Eukaryota"/>
</dbReference>
<dbReference type="GO" id="GO:0040017">
    <property type="term" value="P:positive regulation of locomotion"/>
    <property type="evidence" value="ECO:0007669"/>
    <property type="project" value="UniProtKB-ARBA"/>
</dbReference>
<feature type="domain" description="Ig-like" evidence="11">
    <location>
        <begin position="303"/>
        <end position="368"/>
    </location>
</feature>
<dbReference type="InterPro" id="IPR003599">
    <property type="entry name" value="Ig_sub"/>
</dbReference>
<dbReference type="Pfam" id="PF05177">
    <property type="entry name" value="RCSD"/>
    <property type="match status" value="2"/>
</dbReference>
<feature type="compositionally biased region" description="Low complexity" evidence="9">
    <location>
        <begin position="3525"/>
        <end position="3538"/>
    </location>
</feature>
<feature type="compositionally biased region" description="Basic and acidic residues" evidence="9">
    <location>
        <begin position="1073"/>
        <end position="1088"/>
    </location>
</feature>
<dbReference type="FunFam" id="2.60.40.10:FF:000080">
    <property type="entry name" value="Myosin light chain kinase, smooth muscle"/>
    <property type="match status" value="1"/>
</dbReference>
<dbReference type="Gene3D" id="2.60.40.10">
    <property type="entry name" value="Immunoglobulins"/>
    <property type="match status" value="22"/>
</dbReference>
<feature type="compositionally biased region" description="Basic and acidic residues" evidence="9">
    <location>
        <begin position="3799"/>
        <end position="3825"/>
    </location>
</feature>
<feature type="domain" description="Fibronectin type-III" evidence="12">
    <location>
        <begin position="2651"/>
        <end position="2747"/>
    </location>
</feature>
<feature type="region of interest" description="Disordered" evidence="9">
    <location>
        <begin position="3735"/>
        <end position="3825"/>
    </location>
</feature>
<name>G0PEH1_CAEBE</name>
<feature type="domain" description="Fibronectin type-III" evidence="12">
    <location>
        <begin position="4076"/>
        <end position="4174"/>
    </location>
</feature>
<feature type="region of interest" description="Disordered" evidence="9">
    <location>
        <begin position="3391"/>
        <end position="3538"/>
    </location>
</feature>
<feature type="compositionally biased region" description="Basic and acidic residues" evidence="9">
    <location>
        <begin position="1098"/>
        <end position="1159"/>
    </location>
</feature>
<dbReference type="FunFam" id="2.60.40.10:FF:000345">
    <property type="entry name" value="Muscle M-line assembly protein unc-89"/>
    <property type="match status" value="3"/>
</dbReference>
<feature type="domain" description="Protein kinase" evidence="10">
    <location>
        <begin position="4238"/>
        <end position="4488"/>
    </location>
</feature>
<evidence type="ECO:0000256" key="1">
    <source>
        <dbReference type="ARBA" id="ARBA00004161"/>
    </source>
</evidence>
<feature type="domain" description="Ig-like" evidence="11">
    <location>
        <begin position="483"/>
        <end position="573"/>
    </location>
</feature>
<dbReference type="STRING" id="135651.G0PEH1"/>
<dbReference type="FunFam" id="2.60.40.10:FF:000344">
    <property type="entry name" value="Muscle M-line assembly protein unc-89"/>
    <property type="match status" value="4"/>
</dbReference>
<dbReference type="FunFam" id="2.60.40.10:FF:000425">
    <property type="entry name" value="Myosin light chain kinase"/>
    <property type="match status" value="1"/>
</dbReference>
<feature type="domain" description="Ig-like" evidence="11">
    <location>
        <begin position="779"/>
        <end position="867"/>
    </location>
</feature>
<dbReference type="FunFam" id="2.60.40.10:FF:001409">
    <property type="entry name" value="Muscle M-line assembly protein unc-89"/>
    <property type="match status" value="1"/>
</dbReference>
<feature type="compositionally biased region" description="Basic and acidic residues" evidence="9">
    <location>
        <begin position="1393"/>
        <end position="1448"/>
    </location>
</feature>
<evidence type="ECO:0000259" key="12">
    <source>
        <dbReference type="PROSITE" id="PS50853"/>
    </source>
</evidence>
<dbReference type="eggNOG" id="KOG0689">
    <property type="taxonomic scope" value="Eukaryota"/>
</dbReference>
<dbReference type="InterPro" id="IPR003961">
    <property type="entry name" value="FN3_dom"/>
</dbReference>
<keyword evidence="8" id="KW-0393">Immunoglobulin domain</keyword>
<feature type="domain" description="Ig-like" evidence="11">
    <location>
        <begin position="3981"/>
        <end position="4070"/>
    </location>
</feature>
<feature type="compositionally biased region" description="Polar residues" evidence="9">
    <location>
        <begin position="3510"/>
        <end position="3524"/>
    </location>
</feature>
<evidence type="ECO:0000256" key="4">
    <source>
        <dbReference type="ARBA" id="ARBA00022490"/>
    </source>
</evidence>
<comment type="subcellular location">
    <subcellularLocation>
        <location evidence="1">Cytoplasm</location>
        <location evidence="1">Myofibril</location>
        <location evidence="1">Sarcomere</location>
        <location evidence="1">A band</location>
    </subcellularLocation>
</comment>
<dbReference type="PROSITE" id="PS50835">
    <property type="entry name" value="IG_LIKE"/>
    <property type="match status" value="18"/>
</dbReference>
<feature type="domain" description="Protein kinase" evidence="10">
    <location>
        <begin position="2965"/>
        <end position="3284"/>
    </location>
</feature>
<dbReference type="GO" id="GO:0060298">
    <property type="term" value="P:positive regulation of sarcomere organization"/>
    <property type="evidence" value="ECO:0007669"/>
    <property type="project" value="UniProtKB-ARBA"/>
</dbReference>
<feature type="compositionally biased region" description="Polar residues" evidence="9">
    <location>
        <begin position="3737"/>
        <end position="3755"/>
    </location>
</feature>
<feature type="compositionally biased region" description="Low complexity" evidence="9">
    <location>
        <begin position="1537"/>
        <end position="1551"/>
    </location>
</feature>
<dbReference type="GO" id="GO:0005524">
    <property type="term" value="F:ATP binding"/>
    <property type="evidence" value="ECO:0007669"/>
    <property type="project" value="InterPro"/>
</dbReference>
<feature type="region of interest" description="Disordered" evidence="9">
    <location>
        <begin position="3593"/>
        <end position="3636"/>
    </location>
</feature>
<dbReference type="GO" id="GO:0004672">
    <property type="term" value="F:protein kinase activity"/>
    <property type="evidence" value="ECO:0007669"/>
    <property type="project" value="InterPro"/>
</dbReference>
<dbReference type="CDD" id="cd14112">
    <property type="entry name" value="STKc_Unc-89_rpt2"/>
    <property type="match status" value="1"/>
</dbReference>
<feature type="region of interest" description="Disordered" evidence="9">
    <location>
        <begin position="3650"/>
        <end position="3682"/>
    </location>
</feature>
<feature type="non-terminal residue" evidence="13">
    <location>
        <position position="1"/>
    </location>
</feature>
<dbReference type="GO" id="GO:0031672">
    <property type="term" value="C:A band"/>
    <property type="evidence" value="ECO:0007669"/>
    <property type="project" value="UniProtKB-SubCell"/>
</dbReference>
<feature type="domain" description="Ig-like" evidence="11">
    <location>
        <begin position="2411"/>
        <end position="2503"/>
    </location>
</feature>
<dbReference type="InterPro" id="IPR003598">
    <property type="entry name" value="Ig_sub2"/>
</dbReference>
<feature type="domain" description="Ig-like" evidence="11">
    <location>
        <begin position="1891"/>
        <end position="1951"/>
    </location>
</feature>
<evidence type="ECO:0000256" key="3">
    <source>
        <dbReference type="ARBA" id="ARBA00022443"/>
    </source>
</evidence>
<dbReference type="SUPFAM" id="SSF49265">
    <property type="entry name" value="Fibronectin type III"/>
    <property type="match status" value="2"/>
</dbReference>
<feature type="domain" description="Ig-like" evidence="11">
    <location>
        <begin position="2074"/>
        <end position="2163"/>
    </location>
</feature>
<organism evidence="14">
    <name type="scientific">Caenorhabditis brenneri</name>
    <name type="common">Nematode worm</name>
    <dbReference type="NCBI Taxonomy" id="135651"/>
    <lineage>
        <taxon>Eukaryota</taxon>
        <taxon>Metazoa</taxon>
        <taxon>Ecdysozoa</taxon>
        <taxon>Nematoda</taxon>
        <taxon>Chromadorea</taxon>
        <taxon>Rhabditida</taxon>
        <taxon>Rhabditina</taxon>
        <taxon>Rhabditomorpha</taxon>
        <taxon>Rhabditoidea</taxon>
        <taxon>Rhabditidae</taxon>
        <taxon>Peloderinae</taxon>
        <taxon>Caenorhabditis</taxon>
    </lineage>
</organism>
<dbReference type="FunFam" id="2.60.40.10:FF:002469">
    <property type="entry name" value="Muscle M-line assembly protein unc-89"/>
    <property type="match status" value="1"/>
</dbReference>
<dbReference type="HOGENOM" id="CLU_223616_0_0_1"/>
<feature type="compositionally biased region" description="Low complexity" evidence="9">
    <location>
        <begin position="1063"/>
        <end position="1072"/>
    </location>
</feature>
<dbReference type="InParanoid" id="G0PEH1"/>
<feature type="compositionally biased region" description="Low complexity" evidence="9">
    <location>
        <begin position="1369"/>
        <end position="1385"/>
    </location>
</feature>
<dbReference type="SUPFAM" id="SSF50729">
    <property type="entry name" value="PH domain-like"/>
    <property type="match status" value="1"/>
</dbReference>
<dbReference type="PROSITE" id="PS50011">
    <property type="entry name" value="PROTEIN_KINASE_DOM"/>
    <property type="match status" value="2"/>
</dbReference>
<evidence type="ECO:0000256" key="5">
    <source>
        <dbReference type="ARBA" id="ARBA00022737"/>
    </source>
</evidence>
<dbReference type="GO" id="GO:0045214">
    <property type="term" value="P:sarcomere organization"/>
    <property type="evidence" value="ECO:0007669"/>
    <property type="project" value="UniProtKB-ARBA"/>
</dbReference>
<dbReference type="EMBL" id="GL380316">
    <property type="protein sequence ID" value="EGT53062.1"/>
    <property type="molecule type" value="Genomic_DNA"/>
</dbReference>
<accession>G0PEH1</accession>
<dbReference type="CDD" id="cd00096">
    <property type="entry name" value="Ig"/>
    <property type="match status" value="2"/>
</dbReference>
<dbReference type="SUPFAM" id="SSF48726">
    <property type="entry name" value="Immunoglobulin"/>
    <property type="match status" value="20"/>
</dbReference>
<dbReference type="eggNOG" id="KOG4475">
    <property type="taxonomic scope" value="Eukaryota"/>
</dbReference>
<dbReference type="Gene3D" id="1.10.510.10">
    <property type="entry name" value="Transferase(Phosphotransferase) domain 1"/>
    <property type="match status" value="2"/>
</dbReference>
<dbReference type="FunFam" id="2.60.40.10:FF:001436">
    <property type="entry name" value="Muscle M-line assembly protein unc-89"/>
    <property type="match status" value="1"/>
</dbReference>
<dbReference type="Pfam" id="PF00041">
    <property type="entry name" value="fn3"/>
    <property type="match status" value="2"/>
</dbReference>
<feature type="domain" description="Ig-like" evidence="11">
    <location>
        <begin position="2523"/>
        <end position="2612"/>
    </location>
</feature>
<dbReference type="InterPro" id="IPR007110">
    <property type="entry name" value="Ig-like_dom"/>
</dbReference>
<dbReference type="SUPFAM" id="SSF56112">
    <property type="entry name" value="Protein kinase-like (PK-like)"/>
    <property type="match status" value="2"/>
</dbReference>
<feature type="domain" description="Ig-like" evidence="11">
    <location>
        <begin position="2188"/>
        <end position="2277"/>
    </location>
</feature>
<feature type="compositionally biased region" description="Basic and acidic residues" evidence="9">
    <location>
        <begin position="3487"/>
        <end position="3509"/>
    </location>
</feature>
<dbReference type="InterPro" id="IPR011009">
    <property type="entry name" value="Kinase-like_dom_sf"/>
</dbReference>
<evidence type="ECO:0000256" key="2">
    <source>
        <dbReference type="ARBA" id="ARBA00006692"/>
    </source>
</evidence>
<feature type="compositionally biased region" description="Low complexity" evidence="9">
    <location>
        <begin position="253"/>
        <end position="266"/>
    </location>
</feature>
<feature type="compositionally biased region" description="Polar residues" evidence="9">
    <location>
        <begin position="217"/>
        <end position="230"/>
    </location>
</feature>
<evidence type="ECO:0000256" key="7">
    <source>
        <dbReference type="ARBA" id="ARBA00023179"/>
    </source>
</evidence>
<dbReference type="InterPro" id="IPR013098">
    <property type="entry name" value="Ig_I-set"/>
</dbReference>
<dbReference type="FunFam" id="1.10.510.10:FF:000902">
    <property type="entry name" value="Muscle M-line assembly protein unc-89"/>
    <property type="match status" value="1"/>
</dbReference>
<dbReference type="Pfam" id="PF22697">
    <property type="entry name" value="SOS1_NGEF_PH"/>
    <property type="match status" value="1"/>
</dbReference>
<dbReference type="Pfam" id="PF00069">
    <property type="entry name" value="Pkinase"/>
    <property type="match status" value="2"/>
</dbReference>
<feature type="domain" description="Ig-like" evidence="11">
    <location>
        <begin position="383"/>
        <end position="471"/>
    </location>
</feature>
<dbReference type="InterPro" id="IPR011993">
    <property type="entry name" value="PH-like_dom_sf"/>
</dbReference>
<dbReference type="FunFam" id="2.60.40.10:FF:000107">
    <property type="entry name" value="Myosin, light chain kinase a"/>
    <property type="match status" value="3"/>
</dbReference>
<evidence type="ECO:0000256" key="6">
    <source>
        <dbReference type="ARBA" id="ARBA00023157"/>
    </source>
</evidence>
<dbReference type="Gene3D" id="2.30.29.30">
    <property type="entry name" value="Pleckstrin-homology domain (PH domain)/Phosphotyrosine-binding domain (PTB)"/>
    <property type="match status" value="1"/>
</dbReference>
<feature type="domain" description="Ig-like" evidence="11">
    <location>
        <begin position="1700"/>
        <end position="1785"/>
    </location>
</feature>
<dbReference type="OrthoDB" id="2570713at2759"/>
<keyword evidence="7" id="KW-0514">Muscle protein</keyword>
<reference evidence="14" key="1">
    <citation type="submission" date="2011-07" db="EMBL/GenBank/DDBJ databases">
        <authorList>
            <consortium name="Caenorhabditis brenneri Sequencing and Analysis Consortium"/>
            <person name="Wilson R.K."/>
        </authorList>
    </citation>
    <scope>NUCLEOTIDE SEQUENCE [LARGE SCALE GENOMIC DNA]</scope>
    <source>
        <strain evidence="14">PB2801</strain>
    </source>
</reference>
<feature type="region of interest" description="Disordered" evidence="9">
    <location>
        <begin position="217"/>
        <end position="266"/>
    </location>
</feature>
<evidence type="ECO:0000259" key="11">
    <source>
        <dbReference type="PROSITE" id="PS50835"/>
    </source>
</evidence>
<feature type="domain" description="Ig-like" evidence="11">
    <location>
        <begin position="681"/>
        <end position="768"/>
    </location>
</feature>
<feature type="compositionally biased region" description="Low complexity" evidence="9">
    <location>
        <begin position="1011"/>
        <end position="1042"/>
    </location>
</feature>
<dbReference type="FunFam" id="2.60.40.10:FF:000032">
    <property type="entry name" value="palladin isoform X1"/>
    <property type="match status" value="1"/>
</dbReference>
<dbReference type="SMART" id="SM00408">
    <property type="entry name" value="IGc2"/>
    <property type="match status" value="17"/>
</dbReference>
<dbReference type="FunCoup" id="G0PEH1">
    <property type="interactions" value="113"/>
</dbReference>
<feature type="compositionally biased region" description="Basic and acidic residues" evidence="9">
    <location>
        <begin position="1457"/>
        <end position="1520"/>
    </location>
</feature>
<dbReference type="eggNOG" id="KOG0613">
    <property type="taxonomic scope" value="Eukaryota"/>
</dbReference>
<feature type="compositionally biased region" description="Pro residues" evidence="9">
    <location>
        <begin position="3614"/>
        <end position="3629"/>
    </location>
</feature>
<gene>
    <name evidence="13" type="ORF">CAEBREN_28154</name>
</gene>
<keyword evidence="5" id="KW-0677">Repeat</keyword>
<feature type="domain" description="Ig-like" evidence="11">
    <location>
        <begin position="1789"/>
        <end position="1881"/>
    </location>
</feature>
<dbReference type="InterPro" id="IPR055251">
    <property type="entry name" value="SOS1_NGEF_PH"/>
</dbReference>
<dbReference type="CDD" id="cd13325">
    <property type="entry name" value="PH_unc89"/>
    <property type="match status" value="1"/>
</dbReference>
<feature type="compositionally biased region" description="Basic and acidic residues" evidence="9">
    <location>
        <begin position="979"/>
        <end position="990"/>
    </location>
</feature>
<dbReference type="FunFam" id="2.60.40.10:FF:001369">
    <property type="entry name" value="Muscle M-line assembly protein unc-89"/>
    <property type="match status" value="1"/>
</dbReference>
<keyword evidence="4" id="KW-0963">Cytoplasm</keyword>
<dbReference type="PANTHER" id="PTHR47633:SF3">
    <property type="entry name" value="STRIATED MUSCLE PREFERENTIALLY EXPRESSED PROTEIN KINASE"/>
    <property type="match status" value="1"/>
</dbReference>
<dbReference type="InterPro" id="IPR000719">
    <property type="entry name" value="Prot_kinase_dom"/>
</dbReference>
<evidence type="ECO:0000313" key="14">
    <source>
        <dbReference type="Proteomes" id="UP000008068"/>
    </source>
</evidence>
<feature type="domain" description="Ig-like" evidence="11">
    <location>
        <begin position="2786"/>
        <end position="2875"/>
    </location>
</feature>